<reference evidence="4" key="1">
    <citation type="submission" date="2021-01" db="EMBL/GenBank/DDBJ databases">
        <title>Whole genome shotgun sequence of Virgisporangium ochraceum NBRC 16418.</title>
        <authorList>
            <person name="Komaki H."/>
            <person name="Tamura T."/>
        </authorList>
    </citation>
    <scope>NUCLEOTIDE SEQUENCE</scope>
    <source>
        <strain evidence="4">NBRC 16418</strain>
    </source>
</reference>
<evidence type="ECO:0000256" key="2">
    <source>
        <dbReference type="SAM" id="Phobius"/>
    </source>
</evidence>
<dbReference type="Proteomes" id="UP000635606">
    <property type="component" value="Unassembled WGS sequence"/>
</dbReference>
<keyword evidence="2" id="KW-1133">Transmembrane helix</keyword>
<dbReference type="SUPFAM" id="SSF50370">
    <property type="entry name" value="Ricin B-like lectins"/>
    <property type="match status" value="1"/>
</dbReference>
<keyword evidence="2" id="KW-0472">Membrane</keyword>
<dbReference type="InterPro" id="IPR035992">
    <property type="entry name" value="Ricin_B-like_lectins"/>
</dbReference>
<feature type="compositionally biased region" description="Pro residues" evidence="1">
    <location>
        <begin position="139"/>
        <end position="150"/>
    </location>
</feature>
<evidence type="ECO:0000256" key="1">
    <source>
        <dbReference type="SAM" id="MobiDB-lite"/>
    </source>
</evidence>
<dbReference type="Pfam" id="PF13424">
    <property type="entry name" value="TPR_12"/>
    <property type="match status" value="1"/>
</dbReference>
<dbReference type="CDD" id="cd00161">
    <property type="entry name" value="beta-trefoil_Ricin-like"/>
    <property type="match status" value="1"/>
</dbReference>
<feature type="region of interest" description="Disordered" evidence="1">
    <location>
        <begin position="202"/>
        <end position="257"/>
    </location>
</feature>
<dbReference type="AlphaFoldDB" id="A0A8J4E7U9"/>
<sequence length="406" mass="42563">MRAADAQAASGDLSGARELLVDAVEAATAELGPDHLDVLDARARLAGVHRDLGALNEARRVLESVLEVGHRTHGVAHPRLLLVSYDLAVIAHELGNAYEAGRNFRLLDRWGPEVLGADHHHVLAARRYLGEDVPGEIDAPPPLPLPPVGPAPSGQSILDGPPPVERRRRFPVTAAVAGMALFALVATVVGVWVIPGRDGRVESAPQAAPVTPSVTPSADGSPTPSAALSGSNSALPPANGGSRTPTRATSTTTAPQTLGSGRYLIHAGHTGMCLGLGPELFKNTGRTVLGQHPCGSNLPQLTLEPVATNTYRIKVTDSDGTGCADVDYAGTTEGLLLAPQACNDKTDQRFTFEPVTAPVAGYRLRSVAGSRFCIGVLEGKQQSGVQIMQDTCRNGPHEVFTLERRQ</sequence>
<keyword evidence="5" id="KW-1185">Reference proteome</keyword>
<feature type="compositionally biased region" description="Polar residues" evidence="1">
    <location>
        <begin position="212"/>
        <end position="234"/>
    </location>
</feature>
<feature type="domain" description="Ricin B lectin" evidence="3">
    <location>
        <begin position="304"/>
        <end position="389"/>
    </location>
</feature>
<feature type="transmembrane region" description="Helical" evidence="2">
    <location>
        <begin position="172"/>
        <end position="194"/>
    </location>
</feature>
<comment type="caution">
    <text evidence="4">The sequence shown here is derived from an EMBL/GenBank/DDBJ whole genome shotgun (WGS) entry which is preliminary data.</text>
</comment>
<gene>
    <name evidence="4" type="ORF">Voc01_004170</name>
</gene>
<feature type="region of interest" description="Disordered" evidence="1">
    <location>
        <begin position="135"/>
        <end position="165"/>
    </location>
</feature>
<dbReference type="Gene3D" id="1.25.40.10">
    <property type="entry name" value="Tetratricopeptide repeat domain"/>
    <property type="match status" value="1"/>
</dbReference>
<evidence type="ECO:0000313" key="5">
    <source>
        <dbReference type="Proteomes" id="UP000635606"/>
    </source>
</evidence>
<evidence type="ECO:0000313" key="4">
    <source>
        <dbReference type="EMBL" id="GIJ65500.1"/>
    </source>
</evidence>
<dbReference type="InterPro" id="IPR000772">
    <property type="entry name" value="Ricin_B_lectin"/>
</dbReference>
<evidence type="ECO:0000259" key="3">
    <source>
        <dbReference type="Pfam" id="PF14200"/>
    </source>
</evidence>
<dbReference type="EMBL" id="BOPH01000005">
    <property type="protein sequence ID" value="GIJ65500.1"/>
    <property type="molecule type" value="Genomic_DNA"/>
</dbReference>
<name>A0A8J4E7U9_9ACTN</name>
<dbReference type="Gene3D" id="2.80.10.50">
    <property type="match status" value="1"/>
</dbReference>
<dbReference type="SUPFAM" id="SSF48452">
    <property type="entry name" value="TPR-like"/>
    <property type="match status" value="1"/>
</dbReference>
<dbReference type="Pfam" id="PF14200">
    <property type="entry name" value="RicinB_lectin_2"/>
    <property type="match status" value="1"/>
</dbReference>
<organism evidence="4 5">
    <name type="scientific">Virgisporangium ochraceum</name>
    <dbReference type="NCBI Taxonomy" id="65505"/>
    <lineage>
        <taxon>Bacteria</taxon>
        <taxon>Bacillati</taxon>
        <taxon>Actinomycetota</taxon>
        <taxon>Actinomycetes</taxon>
        <taxon>Micromonosporales</taxon>
        <taxon>Micromonosporaceae</taxon>
        <taxon>Virgisporangium</taxon>
    </lineage>
</organism>
<dbReference type="InterPro" id="IPR011990">
    <property type="entry name" value="TPR-like_helical_dom_sf"/>
</dbReference>
<proteinExistence type="predicted"/>
<feature type="compositionally biased region" description="Low complexity" evidence="1">
    <location>
        <begin position="240"/>
        <end position="255"/>
    </location>
</feature>
<accession>A0A8J4E7U9</accession>
<protein>
    <recommendedName>
        <fullName evidence="3">Ricin B lectin domain-containing protein</fullName>
    </recommendedName>
</protein>
<keyword evidence="2" id="KW-0812">Transmembrane</keyword>